<organism evidence="2">
    <name type="scientific">marine sediment metagenome</name>
    <dbReference type="NCBI Taxonomy" id="412755"/>
    <lineage>
        <taxon>unclassified sequences</taxon>
        <taxon>metagenomes</taxon>
        <taxon>ecological metagenomes</taxon>
    </lineage>
</organism>
<evidence type="ECO:0000259" key="1">
    <source>
        <dbReference type="SMART" id="SM00960"/>
    </source>
</evidence>
<evidence type="ECO:0000313" key="2">
    <source>
        <dbReference type="EMBL" id="GAG70428.1"/>
    </source>
</evidence>
<protein>
    <recommendedName>
        <fullName evidence="1">Roadblock/LAMTOR2 domain-containing protein</fullName>
    </recommendedName>
</protein>
<proteinExistence type="predicted"/>
<sequence>MSSLEPYSSHDVKKRKRRDFLSKLIKSESGIKKVILVERTGLTIASVSKFSYLPIDVDSIGATTSKVFCACEEHGKNLELGDLDLVTSEFTGGKIFASSCGPKGILTLISDQDINTSSIRLKLKRSRDELKEIFD</sequence>
<comment type="caution">
    <text evidence="2">The sequence shown here is derived from an EMBL/GenBank/DDBJ whole genome shotgun (WGS) entry which is preliminary data.</text>
</comment>
<dbReference type="SUPFAM" id="SSF103196">
    <property type="entry name" value="Roadblock/LC7 domain"/>
    <property type="match status" value="1"/>
</dbReference>
<feature type="domain" description="Roadblock/LAMTOR2" evidence="1">
    <location>
        <begin position="18"/>
        <end position="110"/>
    </location>
</feature>
<dbReference type="Pfam" id="PF03259">
    <property type="entry name" value="Robl_LC7"/>
    <property type="match status" value="1"/>
</dbReference>
<dbReference type="InterPro" id="IPR004942">
    <property type="entry name" value="Roadblock/LAMTOR2_dom"/>
</dbReference>
<name>X1ACP6_9ZZZZ</name>
<reference evidence="2" key="1">
    <citation type="journal article" date="2014" name="Front. Microbiol.">
        <title>High frequency of phylogenetically diverse reductive dehalogenase-homologous genes in deep subseafloor sedimentary metagenomes.</title>
        <authorList>
            <person name="Kawai M."/>
            <person name="Futagami T."/>
            <person name="Toyoda A."/>
            <person name="Takaki Y."/>
            <person name="Nishi S."/>
            <person name="Hori S."/>
            <person name="Arai W."/>
            <person name="Tsubouchi T."/>
            <person name="Morono Y."/>
            <person name="Uchiyama I."/>
            <person name="Ito T."/>
            <person name="Fujiyama A."/>
            <person name="Inagaki F."/>
            <person name="Takami H."/>
        </authorList>
    </citation>
    <scope>NUCLEOTIDE SEQUENCE</scope>
    <source>
        <strain evidence="2">Expedition CK06-06</strain>
    </source>
</reference>
<accession>X1ACP6</accession>
<gene>
    <name evidence="2" type="ORF">S01H4_15589</name>
</gene>
<dbReference type="SMART" id="SM00960">
    <property type="entry name" value="Robl_LC7"/>
    <property type="match status" value="1"/>
</dbReference>
<dbReference type="Gene3D" id="3.30.450.30">
    <property type="entry name" value="Dynein light chain 2a, cytoplasmic"/>
    <property type="match status" value="1"/>
</dbReference>
<dbReference type="AlphaFoldDB" id="X1ACP6"/>
<dbReference type="EMBL" id="BART01006830">
    <property type="protein sequence ID" value="GAG70428.1"/>
    <property type="molecule type" value="Genomic_DNA"/>
</dbReference>